<dbReference type="InterPro" id="IPR042258">
    <property type="entry name" value="DGOK_N"/>
</dbReference>
<keyword evidence="1" id="KW-0808">Transferase</keyword>
<dbReference type="EMBL" id="VFSU01000022">
    <property type="protein sequence ID" value="TPE61570.1"/>
    <property type="molecule type" value="Genomic_DNA"/>
</dbReference>
<dbReference type="Gene3D" id="3.30.420.310">
    <property type="entry name" value="2-keto-3-deoxy-galactonokinase, C-terminal domain"/>
    <property type="match status" value="1"/>
</dbReference>
<keyword evidence="2" id="KW-1185">Reference proteome</keyword>
<dbReference type="AlphaFoldDB" id="A0A501XLV8"/>
<dbReference type="Proteomes" id="UP000319897">
    <property type="component" value="Unassembled WGS sequence"/>
</dbReference>
<accession>A0A501XLV8</accession>
<proteinExistence type="predicted"/>
<gene>
    <name evidence="1" type="ORF">FJQ54_08245</name>
</gene>
<dbReference type="RefSeq" id="WP_140927942.1">
    <property type="nucleotide sequence ID" value="NZ_VFSU01000022.1"/>
</dbReference>
<protein>
    <submittedName>
        <fullName evidence="1">2-dehydro-3-deoxygalactonokinase</fullName>
    </submittedName>
</protein>
<comment type="caution">
    <text evidence="1">The sequence shown here is derived from an EMBL/GenBank/DDBJ whole genome shotgun (WGS) entry which is preliminary data.</text>
</comment>
<organism evidence="1 2">
    <name type="scientific">Sandaracinobacter neustonicus</name>
    <dbReference type="NCBI Taxonomy" id="1715348"/>
    <lineage>
        <taxon>Bacteria</taxon>
        <taxon>Pseudomonadati</taxon>
        <taxon>Pseudomonadota</taxon>
        <taxon>Alphaproteobacteria</taxon>
        <taxon>Sphingomonadales</taxon>
        <taxon>Sphingosinicellaceae</taxon>
        <taxon>Sandaracinobacter</taxon>
    </lineage>
</organism>
<dbReference type="InterPro" id="IPR007729">
    <property type="entry name" value="DGOK"/>
</dbReference>
<evidence type="ECO:0000313" key="1">
    <source>
        <dbReference type="EMBL" id="TPE61570.1"/>
    </source>
</evidence>
<dbReference type="InterPro" id="IPR042257">
    <property type="entry name" value="DGOK_C"/>
</dbReference>
<sequence length="296" mass="30490">MGDTGNGKANKGGEWLAIDWGTSRRRAWRMSATGDVQDTLEDDRGVLAIPPGGFLAELASLRNRLGQLPALAAGMVGSNRGWVEAPYQPLPAGLPDLAARLTHVPGESFTIVPGLADTADVMRGEEVQLLGAVEAGLVPPDALVCQPGTHNKWAKLQAGRITGFTTVMTGELFALLKSGGVLAGMLDADATDSPAFRAGVAEAAEARDLSASLFKVRAAVLLKRLPLADAASFASGLLIGADVAPRLQPGPIHILAAEPLAGLYAAAIGTLGGHSIAHESGAAFLAGMRRIRELSA</sequence>
<reference evidence="1 2" key="1">
    <citation type="submission" date="2019-06" db="EMBL/GenBank/DDBJ databases">
        <authorList>
            <person name="Lee I."/>
            <person name="Jang G.I."/>
            <person name="Hwang C.Y."/>
        </authorList>
    </citation>
    <scope>NUCLEOTIDE SEQUENCE [LARGE SCALE GENOMIC DNA]</scope>
    <source>
        <strain evidence="1 2">PAMC 28131</strain>
    </source>
</reference>
<dbReference type="GO" id="GO:0034194">
    <property type="term" value="P:D-galactonate catabolic process"/>
    <property type="evidence" value="ECO:0007669"/>
    <property type="project" value="InterPro"/>
</dbReference>
<dbReference type="Pfam" id="PF05035">
    <property type="entry name" value="DGOK"/>
    <property type="match status" value="1"/>
</dbReference>
<dbReference type="GO" id="GO:0008671">
    <property type="term" value="F:2-dehydro-3-deoxygalactonokinase activity"/>
    <property type="evidence" value="ECO:0007669"/>
    <property type="project" value="InterPro"/>
</dbReference>
<dbReference type="Gene3D" id="3.30.420.300">
    <property type="entry name" value="2-keto-3-deoxy-galactonokinase, substrate binding domain"/>
    <property type="match status" value="1"/>
</dbReference>
<keyword evidence="1" id="KW-0418">Kinase</keyword>
<dbReference type="OrthoDB" id="256574at2"/>
<evidence type="ECO:0000313" key="2">
    <source>
        <dbReference type="Proteomes" id="UP000319897"/>
    </source>
</evidence>
<dbReference type="CDD" id="cd24012">
    <property type="entry name" value="ASKHA_NBD_KDGal-kinase"/>
    <property type="match status" value="1"/>
</dbReference>
<name>A0A501XLV8_9SPHN</name>